<dbReference type="PANTHER" id="PTHR43591">
    <property type="entry name" value="METHYLTRANSFERASE"/>
    <property type="match status" value="1"/>
</dbReference>
<keyword evidence="3" id="KW-1185">Reference proteome</keyword>
<gene>
    <name evidence="2" type="ORF">JMJ35_001983</name>
</gene>
<dbReference type="Pfam" id="PF13649">
    <property type="entry name" value="Methyltransf_25"/>
    <property type="match status" value="1"/>
</dbReference>
<dbReference type="CDD" id="cd02440">
    <property type="entry name" value="AdoMet_MTases"/>
    <property type="match status" value="1"/>
</dbReference>
<dbReference type="Gene3D" id="3.40.50.150">
    <property type="entry name" value="Vaccinia Virus protein VP39"/>
    <property type="match status" value="1"/>
</dbReference>
<name>A0AA39R988_9LECA</name>
<proteinExistence type="predicted"/>
<dbReference type="InterPro" id="IPR029063">
    <property type="entry name" value="SAM-dependent_MTases_sf"/>
</dbReference>
<evidence type="ECO:0000313" key="2">
    <source>
        <dbReference type="EMBL" id="KAK0515949.1"/>
    </source>
</evidence>
<dbReference type="Proteomes" id="UP001166286">
    <property type="component" value="Unassembled WGS sequence"/>
</dbReference>
<organism evidence="2 3">
    <name type="scientific">Cladonia borealis</name>
    <dbReference type="NCBI Taxonomy" id="184061"/>
    <lineage>
        <taxon>Eukaryota</taxon>
        <taxon>Fungi</taxon>
        <taxon>Dikarya</taxon>
        <taxon>Ascomycota</taxon>
        <taxon>Pezizomycotina</taxon>
        <taxon>Lecanoromycetes</taxon>
        <taxon>OSLEUM clade</taxon>
        <taxon>Lecanoromycetidae</taxon>
        <taxon>Lecanorales</taxon>
        <taxon>Lecanorineae</taxon>
        <taxon>Cladoniaceae</taxon>
        <taxon>Cladonia</taxon>
    </lineage>
</organism>
<dbReference type="EMBL" id="JAFEKC020000003">
    <property type="protein sequence ID" value="KAK0515949.1"/>
    <property type="molecule type" value="Genomic_DNA"/>
</dbReference>
<dbReference type="PANTHER" id="PTHR43591:SF96">
    <property type="entry name" value="PUTATIVE-RELATED"/>
    <property type="match status" value="1"/>
</dbReference>
<evidence type="ECO:0000259" key="1">
    <source>
        <dbReference type="Pfam" id="PF13649"/>
    </source>
</evidence>
<dbReference type="AlphaFoldDB" id="A0AA39R988"/>
<comment type="caution">
    <text evidence="2">The sequence shown here is derived from an EMBL/GenBank/DDBJ whole genome shotgun (WGS) entry which is preliminary data.</text>
</comment>
<feature type="domain" description="Methyltransferase" evidence="1">
    <location>
        <begin position="54"/>
        <end position="149"/>
    </location>
</feature>
<dbReference type="InterPro" id="IPR041698">
    <property type="entry name" value="Methyltransf_25"/>
</dbReference>
<accession>A0AA39R988</accession>
<sequence length="288" mass="32167">MKTEAETRPVEDHYILSRGFAANIRLNLQHYLWKDEVGYLLHPSIPLHVEGLSVADIGVGTGIWLVELSRVLRPSARLYGLDVSHAQCPPTEVMPSNIFLRIHDCLSEPPSDLIEQFDVIHLQCFNSVVPDNDPVPVVHKLMKMLKPGGYISWSEFDFTSWKTTATASGTDYNDEANTLLEYNATLGHTRPKPNFMAHNWTARLPLTFETLGMREIVVDRHPFSREIATYLLDTFMVAGQEISANVLDAIGGGQGDVARGLIEAVGRNRRNIELGLDRLTVIGRKPVA</sequence>
<dbReference type="SUPFAM" id="SSF53335">
    <property type="entry name" value="S-adenosyl-L-methionine-dependent methyltransferases"/>
    <property type="match status" value="1"/>
</dbReference>
<evidence type="ECO:0000313" key="3">
    <source>
        <dbReference type="Proteomes" id="UP001166286"/>
    </source>
</evidence>
<protein>
    <recommendedName>
        <fullName evidence="1">Methyltransferase domain-containing protein</fullName>
    </recommendedName>
</protein>
<reference evidence="2" key="1">
    <citation type="submission" date="2023-03" db="EMBL/GenBank/DDBJ databases">
        <title>Complete genome of Cladonia borealis.</title>
        <authorList>
            <person name="Park H."/>
        </authorList>
    </citation>
    <scope>NUCLEOTIDE SEQUENCE</scope>
    <source>
        <strain evidence="2">ANT050790</strain>
    </source>
</reference>